<comment type="similarity">
    <text evidence="1">Belongs to the carbohydrate kinase PfkB family.</text>
</comment>
<protein>
    <submittedName>
        <fullName evidence="7">Carbohydrate kinase</fullName>
    </submittedName>
</protein>
<keyword evidence="5" id="KW-0067">ATP-binding</keyword>
<keyword evidence="4 7" id="KW-0418">Kinase</keyword>
<keyword evidence="3" id="KW-0547">Nucleotide-binding</keyword>
<evidence type="ECO:0000256" key="4">
    <source>
        <dbReference type="ARBA" id="ARBA00022777"/>
    </source>
</evidence>
<evidence type="ECO:0000256" key="3">
    <source>
        <dbReference type="ARBA" id="ARBA00022741"/>
    </source>
</evidence>
<evidence type="ECO:0000256" key="1">
    <source>
        <dbReference type="ARBA" id="ARBA00010688"/>
    </source>
</evidence>
<dbReference type="PANTHER" id="PTHR43085:SF1">
    <property type="entry name" value="PSEUDOURIDINE KINASE-RELATED"/>
    <property type="match status" value="1"/>
</dbReference>
<name>A0ABY5WBH1_9ACTN</name>
<dbReference type="InterPro" id="IPR011611">
    <property type="entry name" value="PfkB_dom"/>
</dbReference>
<reference evidence="7" key="1">
    <citation type="submission" date="2021-04" db="EMBL/GenBank/DDBJ databases">
        <authorList>
            <person name="Hartkoorn R.C."/>
            <person name="Beaudoing E."/>
            <person name="Hot D."/>
        </authorList>
    </citation>
    <scope>NUCLEOTIDE SEQUENCE</scope>
    <source>
        <strain evidence="7">NRRL B-16292</strain>
    </source>
</reference>
<dbReference type="InterPro" id="IPR050306">
    <property type="entry name" value="PfkB_Carbo_kinase"/>
</dbReference>
<organism evidence="7 8">
    <name type="scientific">Dactylosporangium fulvum</name>
    <dbReference type="NCBI Taxonomy" id="53359"/>
    <lineage>
        <taxon>Bacteria</taxon>
        <taxon>Bacillati</taxon>
        <taxon>Actinomycetota</taxon>
        <taxon>Actinomycetes</taxon>
        <taxon>Micromonosporales</taxon>
        <taxon>Micromonosporaceae</taxon>
        <taxon>Dactylosporangium</taxon>
    </lineage>
</organism>
<evidence type="ECO:0000256" key="5">
    <source>
        <dbReference type="ARBA" id="ARBA00022840"/>
    </source>
</evidence>
<dbReference type="SUPFAM" id="SSF53613">
    <property type="entry name" value="Ribokinase-like"/>
    <property type="match status" value="1"/>
</dbReference>
<dbReference type="RefSeq" id="WP_259866367.1">
    <property type="nucleotide sequence ID" value="NZ_BAAAST010000004.1"/>
</dbReference>
<evidence type="ECO:0000313" key="7">
    <source>
        <dbReference type="EMBL" id="UWP86814.1"/>
    </source>
</evidence>
<sequence>MSRPALAIGEALVDVIDSPNGSMSRPGGSPANVAIGLARLGVPTELLTALADDTYGELVKAWFEDSGVVVERNSARLDRMSIARAVLDAGGAARYELDIVWTLPAVPPTAIADRPLVHVGSLALFLEPGANEVERIVEHAASTDVPVAVDANIRPSVLTDPASARARFESIAERASVVKLSDEDAAFLYPDVAEHDVVRHLHDLGGATPAARRVVALTLGARGALLRCADGDVRATAPQVRVVDTIGAGDSFMSGMLARLLKYERSAWQKLPTVVDVGRYAARCAAITVGREGADPPRRNEMVAP</sequence>
<proteinExistence type="inferred from homology"/>
<dbReference type="PANTHER" id="PTHR43085">
    <property type="entry name" value="HEXOKINASE FAMILY MEMBER"/>
    <property type="match status" value="1"/>
</dbReference>
<dbReference type="CDD" id="cd01167">
    <property type="entry name" value="bac_FRK"/>
    <property type="match status" value="1"/>
</dbReference>
<reference evidence="7" key="2">
    <citation type="submission" date="2022-09" db="EMBL/GenBank/DDBJ databases">
        <title>Biosynthetic gene clusters of Dactylosporangioum fulvum.</title>
        <authorList>
            <person name="Caradec T."/>
        </authorList>
    </citation>
    <scope>NUCLEOTIDE SEQUENCE</scope>
    <source>
        <strain evidence="7">NRRL B-16292</strain>
    </source>
</reference>
<dbReference type="Gene3D" id="3.40.1190.20">
    <property type="match status" value="1"/>
</dbReference>
<keyword evidence="2" id="KW-0808">Transferase</keyword>
<dbReference type="Pfam" id="PF00294">
    <property type="entry name" value="PfkB"/>
    <property type="match status" value="1"/>
</dbReference>
<feature type="domain" description="Carbohydrate kinase PfkB" evidence="6">
    <location>
        <begin position="25"/>
        <end position="296"/>
    </location>
</feature>
<evidence type="ECO:0000259" key="6">
    <source>
        <dbReference type="Pfam" id="PF00294"/>
    </source>
</evidence>
<evidence type="ECO:0000313" key="8">
    <source>
        <dbReference type="Proteomes" id="UP001059617"/>
    </source>
</evidence>
<dbReference type="GO" id="GO:0016301">
    <property type="term" value="F:kinase activity"/>
    <property type="evidence" value="ECO:0007669"/>
    <property type="project" value="UniProtKB-KW"/>
</dbReference>
<dbReference type="EMBL" id="CP073720">
    <property type="protein sequence ID" value="UWP86814.1"/>
    <property type="molecule type" value="Genomic_DNA"/>
</dbReference>
<keyword evidence="8" id="KW-1185">Reference proteome</keyword>
<dbReference type="Proteomes" id="UP001059617">
    <property type="component" value="Chromosome"/>
</dbReference>
<gene>
    <name evidence="7" type="ORF">Dfulv_22245</name>
</gene>
<evidence type="ECO:0000256" key="2">
    <source>
        <dbReference type="ARBA" id="ARBA00022679"/>
    </source>
</evidence>
<dbReference type="InterPro" id="IPR029056">
    <property type="entry name" value="Ribokinase-like"/>
</dbReference>
<dbReference type="InterPro" id="IPR002173">
    <property type="entry name" value="Carboh/pur_kinase_PfkB_CS"/>
</dbReference>
<accession>A0ABY5WBH1</accession>
<dbReference type="PROSITE" id="PS00584">
    <property type="entry name" value="PFKB_KINASES_2"/>
    <property type="match status" value="1"/>
</dbReference>